<protein>
    <submittedName>
        <fullName evidence="4">Uncharacterized protein</fullName>
    </submittedName>
</protein>
<keyword evidence="3" id="KW-0472">Membrane</keyword>
<feature type="compositionally biased region" description="Basic and acidic residues" evidence="2">
    <location>
        <begin position="1"/>
        <end position="15"/>
    </location>
</feature>
<comment type="caution">
    <text evidence="4">The sequence shown here is derived from an EMBL/GenBank/DDBJ whole genome shotgun (WGS) entry which is preliminary data.</text>
</comment>
<organism evidence="4 5">
    <name type="scientific">Kandleria vitulina DSM 20405</name>
    <dbReference type="NCBI Taxonomy" id="1410657"/>
    <lineage>
        <taxon>Bacteria</taxon>
        <taxon>Bacillati</taxon>
        <taxon>Bacillota</taxon>
        <taxon>Erysipelotrichia</taxon>
        <taxon>Erysipelotrichales</taxon>
        <taxon>Coprobacillaceae</taxon>
        <taxon>Kandleria</taxon>
    </lineage>
</organism>
<evidence type="ECO:0000256" key="3">
    <source>
        <dbReference type="SAM" id="Phobius"/>
    </source>
</evidence>
<proteinExistence type="predicted"/>
<evidence type="ECO:0000256" key="1">
    <source>
        <dbReference type="SAM" id="Coils"/>
    </source>
</evidence>
<name>A0A0R2H1J9_9FIRM</name>
<dbReference type="AlphaFoldDB" id="A0A0R2H1J9"/>
<feature type="region of interest" description="Disordered" evidence="2">
    <location>
        <begin position="1"/>
        <end position="22"/>
    </location>
</feature>
<evidence type="ECO:0000313" key="4">
    <source>
        <dbReference type="EMBL" id="KRN46719.1"/>
    </source>
</evidence>
<keyword evidence="5" id="KW-1185">Reference proteome</keyword>
<dbReference type="RefSeq" id="WP_056995148.1">
    <property type="nucleotide sequence ID" value="NZ_JQBL01000060.1"/>
</dbReference>
<dbReference type="PATRIC" id="fig|1410657.5.peg.1904"/>
<dbReference type="Proteomes" id="UP000051841">
    <property type="component" value="Unassembled WGS sequence"/>
</dbReference>
<evidence type="ECO:0000256" key="2">
    <source>
        <dbReference type="SAM" id="MobiDB-lite"/>
    </source>
</evidence>
<feature type="coiled-coil region" evidence="1">
    <location>
        <begin position="103"/>
        <end position="162"/>
    </location>
</feature>
<evidence type="ECO:0000313" key="5">
    <source>
        <dbReference type="Proteomes" id="UP000051841"/>
    </source>
</evidence>
<feature type="transmembrane region" description="Helical" evidence="3">
    <location>
        <begin position="180"/>
        <end position="202"/>
    </location>
</feature>
<sequence>MDSNAKLEKLKKQVRDTSNQQLQIRDKRDRTQEIMSYRKQEQKQNQQEMTQLIRSVFGQSELAVARERELLKDKLDRFSHRQTVMNEQLITLNDSLTDTTSLKAVYEAKREELELDYQNQKEALQRQIKSLEKRLESHEKDLESLKEEISTKTSKLEEIVAETKKATFWNEFKKTWVDKWLTYAIVGFIALIIGGFAGWGIFTLIGKIFSSIGEFFGSLFA</sequence>
<gene>
    <name evidence="4" type="ORF">IV49_GL001847</name>
</gene>
<dbReference type="EMBL" id="JQBL01000060">
    <property type="protein sequence ID" value="KRN46719.1"/>
    <property type="molecule type" value="Genomic_DNA"/>
</dbReference>
<keyword evidence="1" id="KW-0175">Coiled coil</keyword>
<reference evidence="4 5" key="1">
    <citation type="journal article" date="2015" name="Genome Announc.">
        <title>Expanding the biotechnology potential of lactobacilli through comparative genomics of 213 strains and associated genera.</title>
        <authorList>
            <person name="Sun Z."/>
            <person name="Harris H.M."/>
            <person name="McCann A."/>
            <person name="Guo C."/>
            <person name="Argimon S."/>
            <person name="Zhang W."/>
            <person name="Yang X."/>
            <person name="Jeffery I.B."/>
            <person name="Cooney J.C."/>
            <person name="Kagawa T.F."/>
            <person name="Liu W."/>
            <person name="Song Y."/>
            <person name="Salvetti E."/>
            <person name="Wrobel A."/>
            <person name="Rasinkangas P."/>
            <person name="Parkhill J."/>
            <person name="Rea M.C."/>
            <person name="O'Sullivan O."/>
            <person name="Ritari J."/>
            <person name="Douillard F.P."/>
            <person name="Paul Ross R."/>
            <person name="Yang R."/>
            <person name="Briner A.E."/>
            <person name="Felis G.E."/>
            <person name="de Vos W.M."/>
            <person name="Barrangou R."/>
            <person name="Klaenhammer T.R."/>
            <person name="Caufield P.W."/>
            <person name="Cui Y."/>
            <person name="Zhang H."/>
            <person name="O'Toole P.W."/>
        </authorList>
    </citation>
    <scope>NUCLEOTIDE SEQUENCE [LARGE SCALE GENOMIC DNA]</scope>
    <source>
        <strain evidence="4 5">DSM 20405</strain>
    </source>
</reference>
<keyword evidence="3" id="KW-1133">Transmembrane helix</keyword>
<accession>A0A0R2H1J9</accession>
<keyword evidence="3" id="KW-0812">Transmembrane</keyword>